<keyword evidence="3" id="KW-1185">Reference proteome</keyword>
<dbReference type="EMBL" id="VLPL01000010">
    <property type="protein sequence ID" value="TSJ39968.1"/>
    <property type="molecule type" value="Genomic_DNA"/>
</dbReference>
<feature type="transmembrane region" description="Helical" evidence="1">
    <location>
        <begin position="105"/>
        <end position="126"/>
    </location>
</feature>
<keyword evidence="1" id="KW-1133">Transmembrane helix</keyword>
<name>A0A556MJ87_9FLAO</name>
<feature type="transmembrane region" description="Helical" evidence="1">
    <location>
        <begin position="71"/>
        <end position="93"/>
    </location>
</feature>
<evidence type="ECO:0000256" key="1">
    <source>
        <dbReference type="SAM" id="Phobius"/>
    </source>
</evidence>
<dbReference type="Pfam" id="PF07077">
    <property type="entry name" value="DUF1345"/>
    <property type="match status" value="1"/>
</dbReference>
<proteinExistence type="predicted"/>
<evidence type="ECO:0000313" key="3">
    <source>
        <dbReference type="Proteomes" id="UP000316008"/>
    </source>
</evidence>
<keyword evidence="1" id="KW-0812">Transmembrane</keyword>
<comment type="caution">
    <text evidence="2">The sequence shown here is derived from an EMBL/GenBank/DDBJ whole genome shotgun (WGS) entry which is preliminary data.</text>
</comment>
<dbReference type="InterPro" id="IPR009781">
    <property type="entry name" value="DUF1345"/>
</dbReference>
<evidence type="ECO:0000313" key="2">
    <source>
        <dbReference type="EMBL" id="TSJ39968.1"/>
    </source>
</evidence>
<organism evidence="2 3">
    <name type="scientific">Fluviicola chungangensis</name>
    <dbReference type="NCBI Taxonomy" id="2597671"/>
    <lineage>
        <taxon>Bacteria</taxon>
        <taxon>Pseudomonadati</taxon>
        <taxon>Bacteroidota</taxon>
        <taxon>Flavobacteriia</taxon>
        <taxon>Flavobacteriales</taxon>
        <taxon>Crocinitomicaceae</taxon>
        <taxon>Fluviicola</taxon>
    </lineage>
</organism>
<accession>A0A556MJ87</accession>
<gene>
    <name evidence="2" type="ORF">FO442_16815</name>
</gene>
<feature type="transmembrane region" description="Helical" evidence="1">
    <location>
        <begin position="6"/>
        <end position="25"/>
    </location>
</feature>
<dbReference type="Proteomes" id="UP000316008">
    <property type="component" value="Unassembled WGS sequence"/>
</dbReference>
<feature type="transmembrane region" description="Helical" evidence="1">
    <location>
        <begin position="190"/>
        <end position="210"/>
    </location>
</feature>
<dbReference type="AlphaFoldDB" id="A0A556MJ87"/>
<keyword evidence="1" id="KW-0472">Membrane</keyword>
<protein>
    <submittedName>
        <fullName evidence="2">DUF1345 domain-containing protein</fullName>
    </submittedName>
</protein>
<dbReference type="OrthoDB" id="64737at2"/>
<reference evidence="2 3" key="1">
    <citation type="submission" date="2019-07" db="EMBL/GenBank/DDBJ databases">
        <authorList>
            <person name="Huq M.A."/>
        </authorList>
    </citation>
    <scope>NUCLEOTIDE SEQUENCE [LARGE SCALE GENOMIC DNA]</scope>
    <source>
        <strain evidence="2 3">MAH-3</strain>
    </source>
</reference>
<sequence>MKIVRFKILVVFLISFLVGAVFYGLKWSVQESIIFSWLTFGGLYILESVISMVRIPSASIMLRAKEEDLGVWMQFIVLVMTCSTALIAIIFWNSDNTIHFSKHSTIHEIFFIATVTLAWMVLHLSFTFRYAHLYYGDEKYVKHARGLDFPGEDHPDYFDFAYYSFTIGMTFQVSDVVIKSKGLRRLSLAHSLLAFFFNTILIAITINEIINI</sequence>
<dbReference type="RefSeq" id="WP_144334384.1">
    <property type="nucleotide sequence ID" value="NZ_VLPL01000010.1"/>
</dbReference>
<feature type="transmembrane region" description="Helical" evidence="1">
    <location>
        <begin position="32"/>
        <end position="51"/>
    </location>
</feature>